<dbReference type="EMBL" id="JAEFBK010000006">
    <property type="protein sequence ID" value="KAG7594695.1"/>
    <property type="molecule type" value="Genomic_DNA"/>
</dbReference>
<comment type="caution">
    <text evidence="1">The sequence shown here is derived from an EMBL/GenBank/DDBJ whole genome shotgun (WGS) entry which is preliminary data.</text>
</comment>
<dbReference type="Proteomes" id="UP000694240">
    <property type="component" value="Chromosome 6"/>
</dbReference>
<dbReference type="AlphaFoldDB" id="A0A8T2C5V2"/>
<evidence type="ECO:0000313" key="1">
    <source>
        <dbReference type="EMBL" id="KAG7594695.1"/>
    </source>
</evidence>
<protein>
    <submittedName>
        <fullName evidence="1">Uncharacterized protein</fullName>
    </submittedName>
</protein>
<sequence>MMMRFLGNNVAKSCRMGRLQYRGYSSPAVGVTTTTSKKIVGYCFKGAFLCVGIVLGGVTSSPVAKQVQETEEMIMRNEKFLDEQEAMLEG</sequence>
<accession>A0A8T2C5V2</accession>
<evidence type="ECO:0000313" key="2">
    <source>
        <dbReference type="Proteomes" id="UP000694240"/>
    </source>
</evidence>
<proteinExistence type="predicted"/>
<name>A0A8T2C5V2_9BRAS</name>
<gene>
    <name evidence="1" type="ORF">ISN45_Aa01g034380</name>
</gene>
<reference evidence="1 2" key="1">
    <citation type="submission" date="2020-12" db="EMBL/GenBank/DDBJ databases">
        <title>Concerted genomic and epigenomic changes stabilize Arabidopsis allopolyploids.</title>
        <authorList>
            <person name="Chen Z."/>
        </authorList>
    </citation>
    <scope>NUCLEOTIDE SEQUENCE [LARGE SCALE GENOMIC DNA]</scope>
    <source>
        <strain evidence="1">Allo738</strain>
        <tissue evidence="1">Leaf</tissue>
    </source>
</reference>
<organism evidence="1 2">
    <name type="scientific">Arabidopsis thaliana x Arabidopsis arenosa</name>
    <dbReference type="NCBI Taxonomy" id="1240361"/>
    <lineage>
        <taxon>Eukaryota</taxon>
        <taxon>Viridiplantae</taxon>
        <taxon>Streptophyta</taxon>
        <taxon>Embryophyta</taxon>
        <taxon>Tracheophyta</taxon>
        <taxon>Spermatophyta</taxon>
        <taxon>Magnoliopsida</taxon>
        <taxon>eudicotyledons</taxon>
        <taxon>Gunneridae</taxon>
        <taxon>Pentapetalae</taxon>
        <taxon>rosids</taxon>
        <taxon>malvids</taxon>
        <taxon>Brassicales</taxon>
        <taxon>Brassicaceae</taxon>
        <taxon>Camelineae</taxon>
        <taxon>Arabidopsis</taxon>
    </lineage>
</organism>
<keyword evidence="2" id="KW-1185">Reference proteome</keyword>